<keyword evidence="4 10" id="KW-0863">Zinc-finger</keyword>
<keyword evidence="6" id="KW-0805">Transcription regulation</keyword>
<dbReference type="GeneTree" id="ENSGT01150000286939"/>
<feature type="compositionally biased region" description="Basic and acidic residues" evidence="11">
    <location>
        <begin position="284"/>
        <end position="308"/>
    </location>
</feature>
<organism evidence="13 14">
    <name type="scientific">Oncorhynchus tshawytscha</name>
    <name type="common">Chinook salmon</name>
    <name type="synonym">Salmo tshawytscha</name>
    <dbReference type="NCBI Taxonomy" id="74940"/>
    <lineage>
        <taxon>Eukaryota</taxon>
        <taxon>Metazoa</taxon>
        <taxon>Chordata</taxon>
        <taxon>Craniata</taxon>
        <taxon>Vertebrata</taxon>
        <taxon>Euteleostomi</taxon>
        <taxon>Actinopterygii</taxon>
        <taxon>Neopterygii</taxon>
        <taxon>Teleostei</taxon>
        <taxon>Protacanthopterygii</taxon>
        <taxon>Salmoniformes</taxon>
        <taxon>Salmonidae</taxon>
        <taxon>Salmoninae</taxon>
        <taxon>Oncorhynchus</taxon>
    </lineage>
</organism>
<feature type="compositionally biased region" description="Basic and acidic residues" evidence="11">
    <location>
        <begin position="236"/>
        <end position="249"/>
    </location>
</feature>
<feature type="compositionally biased region" description="Basic and acidic residues" evidence="11">
    <location>
        <begin position="371"/>
        <end position="380"/>
    </location>
</feature>
<dbReference type="FunFam" id="3.30.160.60:FF:000446">
    <property type="entry name" value="Zinc finger protein"/>
    <property type="match status" value="1"/>
</dbReference>
<evidence type="ECO:0000313" key="14">
    <source>
        <dbReference type="Proteomes" id="UP000694402"/>
    </source>
</evidence>
<sequence>MGDSEQVEWTFMKLYLNDIGNALSDKSGTWMSKRRMAERTREPAAYHEEEQAGVTPTQRSERQLRTPQRNSRWQSPRTHSKHLTEEQRGFSPVSGSGEESDKEASPPKRRTTISSSKKTRTKSHTKDYDDCSGTESGKQPEKSTQRKKGHSNSKKNKTNTHCKEGDNDNLSDKPTVVASPRKRSRQCSDFNVFEAEAEPYNTVSEPEVEVVVEGETEVASASKRWKQNNTPKTTKHHAEDKVESEHYELIEQAEETPIRKKLSKSKKIRTRTPSEDVTEDESDHFETEGHAEDTTLRKRQRSSMESRKKSSKSPSKKASDAESDGESGKHVSKSLPKDLHEEESDQDAETQSKNLREESDQDSQTEPKGLGAEKWHRSDHPEEETEQEVLPAKRERGPKSMKTVKLDSNSDSENVTVKNKGKKQGATGLKAPRVRFRPPVEKKKRVKILHICSFCEKVLPNRDALGRHLQRHTGEKPYHCEECGKDYGSKNTLKIHNMQVHHKGTKDFICNDCGQQFTHFTYLKRHLYSHTDKEKRPHLCNVCGKHFIQKSHLDRHKMIHTGEKPFNCEHCAMAFNRPDSLRMHLKLHVSGSEGQNLAEQEKTKCTACKKSFVNPNYLKVHMRIHTGERPYKCEDCAKSFTQISILNAHRRTHTGEKPHECKVCGSCFTRRKYLDDHIGRKHGSLEQMNEQQDEQ</sequence>
<evidence type="ECO:0000259" key="12">
    <source>
        <dbReference type="PROSITE" id="PS50157"/>
    </source>
</evidence>
<dbReference type="FunFam" id="3.30.160.60:FF:001270">
    <property type="entry name" value="zinc finger protein 583 isoform X1"/>
    <property type="match status" value="1"/>
</dbReference>
<evidence type="ECO:0000256" key="3">
    <source>
        <dbReference type="ARBA" id="ARBA00022737"/>
    </source>
</evidence>
<feature type="compositionally biased region" description="Basic residues" evidence="11">
    <location>
        <begin position="107"/>
        <end position="123"/>
    </location>
</feature>
<feature type="domain" description="C2H2-type" evidence="12">
    <location>
        <begin position="566"/>
        <end position="593"/>
    </location>
</feature>
<dbReference type="InterPro" id="IPR036236">
    <property type="entry name" value="Znf_C2H2_sf"/>
</dbReference>
<evidence type="ECO:0000256" key="4">
    <source>
        <dbReference type="ARBA" id="ARBA00022771"/>
    </source>
</evidence>
<reference evidence="13" key="3">
    <citation type="submission" date="2025-09" db="UniProtKB">
        <authorList>
            <consortium name="Ensembl"/>
        </authorList>
    </citation>
    <scope>IDENTIFICATION</scope>
</reference>
<dbReference type="GO" id="GO:0000978">
    <property type="term" value="F:RNA polymerase II cis-regulatory region sequence-specific DNA binding"/>
    <property type="evidence" value="ECO:0007669"/>
    <property type="project" value="TreeGrafter"/>
</dbReference>
<dbReference type="SUPFAM" id="SSF57667">
    <property type="entry name" value="beta-beta-alpha zinc fingers"/>
    <property type="match status" value="5"/>
</dbReference>
<keyword evidence="3" id="KW-0677">Repeat</keyword>
<evidence type="ECO:0000256" key="1">
    <source>
        <dbReference type="ARBA" id="ARBA00004123"/>
    </source>
</evidence>
<proteinExistence type="predicted"/>
<name>A0AAZ3QPA1_ONCTS</name>
<protein>
    <recommendedName>
        <fullName evidence="12">C2H2-type domain-containing protein</fullName>
    </recommendedName>
</protein>
<dbReference type="FunFam" id="3.30.160.60:FF:001732">
    <property type="entry name" value="Zgc:162936"/>
    <property type="match status" value="1"/>
</dbReference>
<comment type="subcellular location">
    <subcellularLocation>
        <location evidence="1">Nucleus</location>
    </subcellularLocation>
</comment>
<feature type="domain" description="C2H2-type" evidence="12">
    <location>
        <begin position="659"/>
        <end position="687"/>
    </location>
</feature>
<dbReference type="SMART" id="SM00355">
    <property type="entry name" value="ZnF_C2H2"/>
    <property type="match status" value="8"/>
</dbReference>
<dbReference type="FunFam" id="3.30.160.60:FF:000965">
    <property type="entry name" value="Neurotrophin receptor-interacting factor homolog"/>
    <property type="match status" value="1"/>
</dbReference>
<evidence type="ECO:0000256" key="9">
    <source>
        <dbReference type="ARBA" id="ARBA00023242"/>
    </source>
</evidence>
<feature type="domain" description="C2H2-type" evidence="12">
    <location>
        <begin position="450"/>
        <end position="477"/>
    </location>
</feature>
<accession>A0AAZ3QPA1</accession>
<keyword evidence="14" id="KW-1185">Reference proteome</keyword>
<keyword evidence="2" id="KW-0479">Metal-binding</keyword>
<feature type="domain" description="C2H2-type" evidence="12">
    <location>
        <begin position="631"/>
        <end position="658"/>
    </location>
</feature>
<evidence type="ECO:0000256" key="10">
    <source>
        <dbReference type="PROSITE-ProRule" id="PRU00042"/>
    </source>
</evidence>
<dbReference type="FunFam" id="3.30.160.60:FF:000218">
    <property type="entry name" value="Zinc finger protein 10"/>
    <property type="match status" value="1"/>
</dbReference>
<dbReference type="Ensembl" id="ENSOTST00005169055.1">
    <property type="protein sequence ID" value="ENSOTSP00005131137.1"/>
    <property type="gene ID" value="ENSOTSG00005050446.1"/>
</dbReference>
<feature type="domain" description="C2H2-type" evidence="12">
    <location>
        <begin position="508"/>
        <end position="535"/>
    </location>
</feature>
<keyword evidence="9" id="KW-0539">Nucleus</keyword>
<feature type="domain" description="C2H2-type" evidence="12">
    <location>
        <begin position="478"/>
        <end position="507"/>
    </location>
</feature>
<dbReference type="PANTHER" id="PTHR24399">
    <property type="entry name" value="ZINC FINGER AND BTB DOMAIN-CONTAINING"/>
    <property type="match status" value="1"/>
</dbReference>
<evidence type="ECO:0000256" key="8">
    <source>
        <dbReference type="ARBA" id="ARBA00023163"/>
    </source>
</evidence>
<dbReference type="PANTHER" id="PTHR24399:SF23">
    <property type="entry name" value="C2H2-TYPE DOMAIN-CONTAINING PROTEIN"/>
    <property type="match status" value="1"/>
</dbReference>
<dbReference type="GO" id="GO:0005694">
    <property type="term" value="C:chromosome"/>
    <property type="evidence" value="ECO:0007669"/>
    <property type="project" value="UniProtKB-ARBA"/>
</dbReference>
<dbReference type="GO" id="GO:0008270">
    <property type="term" value="F:zinc ion binding"/>
    <property type="evidence" value="ECO:0007669"/>
    <property type="project" value="UniProtKB-KW"/>
</dbReference>
<dbReference type="Pfam" id="PF00096">
    <property type="entry name" value="zf-C2H2"/>
    <property type="match status" value="5"/>
</dbReference>
<reference evidence="13" key="2">
    <citation type="submission" date="2025-08" db="UniProtKB">
        <authorList>
            <consortium name="Ensembl"/>
        </authorList>
    </citation>
    <scope>IDENTIFICATION</scope>
</reference>
<dbReference type="PROSITE" id="PS50157">
    <property type="entry name" value="ZINC_FINGER_C2H2_2"/>
    <property type="match status" value="8"/>
</dbReference>
<dbReference type="AlphaFoldDB" id="A0AAZ3QPA1"/>
<feature type="compositionally biased region" description="Basic residues" evidence="11">
    <location>
        <begin position="259"/>
        <end position="270"/>
    </location>
</feature>
<dbReference type="Proteomes" id="UP000694402">
    <property type="component" value="Unassembled WGS sequence"/>
</dbReference>
<reference evidence="14" key="1">
    <citation type="journal article" date="2018" name="PLoS ONE">
        <title>Chinook salmon (Oncorhynchus tshawytscha) genome and transcriptome.</title>
        <authorList>
            <person name="Christensen K.A."/>
            <person name="Leong J.S."/>
            <person name="Sakhrani D."/>
            <person name="Biagi C.A."/>
            <person name="Minkley D.R."/>
            <person name="Withler R.E."/>
            <person name="Rondeau E.B."/>
            <person name="Koop B.F."/>
            <person name="Devlin R.H."/>
        </authorList>
    </citation>
    <scope>NUCLEOTIDE SEQUENCE [LARGE SCALE GENOMIC DNA]</scope>
</reference>
<feature type="domain" description="C2H2-type" evidence="12">
    <location>
        <begin position="538"/>
        <end position="565"/>
    </location>
</feature>
<evidence type="ECO:0000313" key="13">
    <source>
        <dbReference type="Ensembl" id="ENSOTSP00005131137.1"/>
    </source>
</evidence>
<evidence type="ECO:0000256" key="5">
    <source>
        <dbReference type="ARBA" id="ARBA00022833"/>
    </source>
</evidence>
<keyword evidence="7" id="KW-0238">DNA-binding</keyword>
<dbReference type="InterPro" id="IPR013087">
    <property type="entry name" value="Znf_C2H2_type"/>
</dbReference>
<feature type="domain" description="C2H2-type" evidence="12">
    <location>
        <begin position="603"/>
        <end position="630"/>
    </location>
</feature>
<feature type="region of interest" description="Disordered" evidence="11">
    <location>
        <begin position="22"/>
        <end position="190"/>
    </location>
</feature>
<dbReference type="FunFam" id="3.30.160.60:FF:001498">
    <property type="entry name" value="Zinc finger protein 404"/>
    <property type="match status" value="1"/>
</dbReference>
<feature type="compositionally biased region" description="Polar residues" evidence="11">
    <location>
        <begin position="65"/>
        <end position="77"/>
    </location>
</feature>
<keyword evidence="5" id="KW-0862">Zinc</keyword>
<feature type="compositionally biased region" description="Basic and acidic residues" evidence="11">
    <location>
        <begin position="35"/>
        <end position="50"/>
    </location>
</feature>
<evidence type="ECO:0000256" key="7">
    <source>
        <dbReference type="ARBA" id="ARBA00023125"/>
    </source>
</evidence>
<evidence type="ECO:0000256" key="6">
    <source>
        <dbReference type="ARBA" id="ARBA00023015"/>
    </source>
</evidence>
<feature type="region of interest" description="Disordered" evidence="11">
    <location>
        <begin position="213"/>
        <end position="427"/>
    </location>
</feature>
<feature type="compositionally biased region" description="Polar residues" evidence="11">
    <location>
        <begin position="406"/>
        <end position="417"/>
    </location>
</feature>
<feature type="compositionally biased region" description="Basic residues" evidence="11">
    <location>
        <begin position="145"/>
        <end position="160"/>
    </location>
</feature>
<dbReference type="GO" id="GO:0005654">
    <property type="term" value="C:nucleoplasm"/>
    <property type="evidence" value="ECO:0007669"/>
    <property type="project" value="TreeGrafter"/>
</dbReference>
<evidence type="ECO:0000256" key="11">
    <source>
        <dbReference type="SAM" id="MobiDB-lite"/>
    </source>
</evidence>
<dbReference type="PROSITE" id="PS00028">
    <property type="entry name" value="ZINC_FINGER_C2H2_1"/>
    <property type="match status" value="8"/>
</dbReference>
<keyword evidence="8" id="KW-0804">Transcription</keyword>
<dbReference type="GO" id="GO:0045893">
    <property type="term" value="P:positive regulation of DNA-templated transcription"/>
    <property type="evidence" value="ECO:0007669"/>
    <property type="project" value="UniProtKB-ARBA"/>
</dbReference>
<dbReference type="Gene3D" id="3.30.160.60">
    <property type="entry name" value="Classic Zinc Finger"/>
    <property type="match status" value="8"/>
</dbReference>
<dbReference type="GO" id="GO:0001227">
    <property type="term" value="F:DNA-binding transcription repressor activity, RNA polymerase II-specific"/>
    <property type="evidence" value="ECO:0007669"/>
    <property type="project" value="TreeGrafter"/>
</dbReference>
<evidence type="ECO:0000256" key="2">
    <source>
        <dbReference type="ARBA" id="ARBA00022723"/>
    </source>
</evidence>
<gene>
    <name evidence="13" type="primary">LOC112220965</name>
</gene>